<sequence>MIDDIDWAALEHAEGCADDLPGLLRDAEFDTIVDLVFPQGTLYSATVAAVPFLAGLAHHAPARRDEFSWLLGMLADCNHAYGELFDEVRAAVAAQPLPPLDDPDPRVRAAAAYVVAQVDGPVTLLHDRFAIKTDPAVWSSLLLALGELDPAGAAARFPFTGSADERYAAGLAAVRAGVPLPAGAPAAVTAALDDGVDLNYAWLRREPVDELLLSATDEGAHLDALSIEKDRAVRRRVMAVGQRTSPDDGLSILRHDVEPSARTVLARAERCSDRGRGDQDPTSSTPIHLR</sequence>
<evidence type="ECO:0000256" key="1">
    <source>
        <dbReference type="SAM" id="MobiDB-lite"/>
    </source>
</evidence>
<dbReference type="EMBL" id="BOMH01000041">
    <property type="protein sequence ID" value="GID67739.1"/>
    <property type="molecule type" value="Genomic_DNA"/>
</dbReference>
<dbReference type="AlphaFoldDB" id="A0A919IKW4"/>
<feature type="compositionally biased region" description="Basic and acidic residues" evidence="1">
    <location>
        <begin position="269"/>
        <end position="279"/>
    </location>
</feature>
<feature type="compositionally biased region" description="Polar residues" evidence="1">
    <location>
        <begin position="280"/>
        <end position="290"/>
    </location>
</feature>
<reference evidence="2" key="1">
    <citation type="submission" date="2021-01" db="EMBL/GenBank/DDBJ databases">
        <title>Whole genome shotgun sequence of Actinoplanes cyaneus NBRC 14990.</title>
        <authorList>
            <person name="Komaki H."/>
            <person name="Tamura T."/>
        </authorList>
    </citation>
    <scope>NUCLEOTIDE SEQUENCE</scope>
    <source>
        <strain evidence="2">NBRC 14990</strain>
    </source>
</reference>
<dbReference type="Proteomes" id="UP000619479">
    <property type="component" value="Unassembled WGS sequence"/>
</dbReference>
<feature type="region of interest" description="Disordered" evidence="1">
    <location>
        <begin position="269"/>
        <end position="290"/>
    </location>
</feature>
<proteinExistence type="predicted"/>
<accession>A0A919IKW4</accession>
<evidence type="ECO:0000313" key="2">
    <source>
        <dbReference type="EMBL" id="GID67739.1"/>
    </source>
</evidence>
<evidence type="ECO:0000313" key="3">
    <source>
        <dbReference type="Proteomes" id="UP000619479"/>
    </source>
</evidence>
<keyword evidence="3" id="KW-1185">Reference proteome</keyword>
<organism evidence="2 3">
    <name type="scientific">Actinoplanes cyaneus</name>
    <dbReference type="NCBI Taxonomy" id="52696"/>
    <lineage>
        <taxon>Bacteria</taxon>
        <taxon>Bacillati</taxon>
        <taxon>Actinomycetota</taxon>
        <taxon>Actinomycetes</taxon>
        <taxon>Micromonosporales</taxon>
        <taxon>Micromonosporaceae</taxon>
        <taxon>Actinoplanes</taxon>
    </lineage>
</organism>
<protein>
    <recommendedName>
        <fullName evidence="4">HEAT repeat domain-containing protein</fullName>
    </recommendedName>
</protein>
<comment type="caution">
    <text evidence="2">The sequence shown here is derived from an EMBL/GenBank/DDBJ whole genome shotgun (WGS) entry which is preliminary data.</text>
</comment>
<dbReference type="RefSeq" id="WP_203745780.1">
    <property type="nucleotide sequence ID" value="NZ_BAAAUC010000008.1"/>
</dbReference>
<evidence type="ECO:0008006" key="4">
    <source>
        <dbReference type="Google" id="ProtNLM"/>
    </source>
</evidence>
<name>A0A919IKW4_9ACTN</name>
<gene>
    <name evidence="2" type="ORF">Acy02nite_56200</name>
</gene>